<gene>
    <name evidence="2" type="primary">cutC</name>
    <name evidence="3" type="ORF">MKC95_07450</name>
</gene>
<comment type="similarity">
    <text evidence="1 2">Belongs to the CutC family.</text>
</comment>
<dbReference type="Gene3D" id="3.20.20.380">
    <property type="entry name" value="Copper homeostasis (CutC) domain"/>
    <property type="match status" value="1"/>
</dbReference>
<dbReference type="PANTHER" id="PTHR12598">
    <property type="entry name" value="COPPER HOMEOSTASIS PROTEIN CUTC"/>
    <property type="match status" value="1"/>
</dbReference>
<dbReference type="GO" id="GO:0005737">
    <property type="term" value="C:cytoplasm"/>
    <property type="evidence" value="ECO:0007669"/>
    <property type="project" value="UniProtKB-SubCell"/>
</dbReference>
<accession>A0AAP2XSG0</accession>
<dbReference type="PANTHER" id="PTHR12598:SF0">
    <property type="entry name" value="COPPER HOMEOSTASIS PROTEIN CUTC HOMOLOG"/>
    <property type="match status" value="1"/>
</dbReference>
<comment type="caution">
    <text evidence="2">Once thought to be involved in copper homeostasis, experiments in E.coli have shown this is not the case.</text>
</comment>
<comment type="subcellular location">
    <subcellularLocation>
        <location evidence="2">Cytoplasm</location>
    </subcellularLocation>
</comment>
<evidence type="ECO:0000313" key="4">
    <source>
        <dbReference type="Proteomes" id="UP001203972"/>
    </source>
</evidence>
<dbReference type="RefSeq" id="WP_021420826.1">
    <property type="nucleotide sequence ID" value="NZ_AP025565.1"/>
</dbReference>
<keyword evidence="2" id="KW-0963">Cytoplasm</keyword>
<evidence type="ECO:0000313" key="3">
    <source>
        <dbReference type="EMBL" id="MCR0232599.1"/>
    </source>
</evidence>
<dbReference type="GO" id="GO:0005507">
    <property type="term" value="F:copper ion binding"/>
    <property type="evidence" value="ECO:0007669"/>
    <property type="project" value="TreeGrafter"/>
</dbReference>
<organism evidence="3 4">
    <name type="scientific">Clostridium innocuum</name>
    <dbReference type="NCBI Taxonomy" id="1522"/>
    <lineage>
        <taxon>Bacteria</taxon>
        <taxon>Bacillati</taxon>
        <taxon>Bacillota</taxon>
        <taxon>Clostridia</taxon>
        <taxon>Eubacteriales</taxon>
        <taxon>Clostridiaceae</taxon>
        <taxon>Clostridium</taxon>
    </lineage>
</organism>
<proteinExistence type="inferred from homology"/>
<dbReference type="SUPFAM" id="SSF110395">
    <property type="entry name" value="CutC-like"/>
    <property type="match status" value="1"/>
</dbReference>
<dbReference type="AlphaFoldDB" id="A0AAP2XSG0"/>
<name>A0AAP2XSG0_CLOIN</name>
<evidence type="ECO:0000256" key="2">
    <source>
        <dbReference type="HAMAP-Rule" id="MF_00795"/>
    </source>
</evidence>
<dbReference type="InterPro" id="IPR005627">
    <property type="entry name" value="CutC-like"/>
</dbReference>
<evidence type="ECO:0000256" key="1">
    <source>
        <dbReference type="ARBA" id="ARBA00007768"/>
    </source>
</evidence>
<dbReference type="InterPro" id="IPR036822">
    <property type="entry name" value="CutC-like_dom_sf"/>
</dbReference>
<dbReference type="EMBL" id="JAKTMA010000010">
    <property type="protein sequence ID" value="MCR0232599.1"/>
    <property type="molecule type" value="Genomic_DNA"/>
</dbReference>
<dbReference type="HAMAP" id="MF_00795">
    <property type="entry name" value="CutC"/>
    <property type="match status" value="1"/>
</dbReference>
<dbReference type="Pfam" id="PF03932">
    <property type="entry name" value="CutC"/>
    <property type="match status" value="1"/>
</dbReference>
<protein>
    <recommendedName>
        <fullName evidence="2">PF03932 family protein CutC</fullName>
    </recommendedName>
</protein>
<dbReference type="CDD" id="cd00945">
    <property type="entry name" value="Aldolase_Class_I"/>
    <property type="match status" value="1"/>
</dbReference>
<reference evidence="3" key="1">
    <citation type="journal article" date="2022" name="Clin. Infect. Dis.">
        <title>Association between Clostridium innocuum and antibiotic-associated diarrhea in adults and children: A cross-sectional study and comparative genomics analysis.</title>
        <authorList>
            <person name="Cherny K.E."/>
            <person name="Muscat E.B."/>
            <person name="Balaji A."/>
            <person name="Mukherjee J."/>
            <person name="Ozer E.A."/>
            <person name="Angarone M.P."/>
            <person name="Hauser A.R."/>
            <person name="Sichel J.S."/>
            <person name="Amponsah E."/>
            <person name="Kociolek L.K."/>
        </authorList>
    </citation>
    <scope>NUCLEOTIDE SEQUENCE</scope>
    <source>
        <strain evidence="3">NU1-AC-029v</strain>
    </source>
</reference>
<comment type="caution">
    <text evidence="3">The sequence shown here is derived from an EMBL/GenBank/DDBJ whole genome shotgun (WGS) entry which is preliminary data.</text>
</comment>
<dbReference type="Proteomes" id="UP001203972">
    <property type="component" value="Unassembled WGS sequence"/>
</dbReference>
<sequence length="247" mass="27613">MNTQIEICCGSYYDARQAEAGGAKRIELNSALHMGGLTPSVATLRLIKEHTKLSVMTMIRPRGAGFHYLSQDYDVMVEETRDMIKNGADGIVFGCLDAYGNIDTEQSGHITALAKVNHKQVVFHRAFDCVKDPFKAIETLINMGVDRVLTSGTYPTAFEGKEIIRQLQERYGDRIEILAGCGIDAMNAKELIAYTGVKQIHSSCKDWLRDETTCGERVTYSYGPQGHKSDYEVVNSKKVEHLIWNVR</sequence>